<evidence type="ECO:0000256" key="1">
    <source>
        <dbReference type="SAM" id="SignalP"/>
    </source>
</evidence>
<proteinExistence type="predicted"/>
<feature type="domain" description="Erythromycin biosynthesis protein CIII-like C-terminal" evidence="2">
    <location>
        <begin position="282"/>
        <end position="378"/>
    </location>
</feature>
<reference evidence="3 4" key="1">
    <citation type="submission" date="2016-05" db="EMBL/GenBank/DDBJ databases">
        <title>Microbial solvent formation.</title>
        <authorList>
            <person name="Poehlein A."/>
            <person name="Montoya Solano J.D."/>
            <person name="Flitsch S."/>
            <person name="Krabben P."/>
            <person name="Duerre P."/>
            <person name="Daniel R."/>
        </authorList>
    </citation>
    <scope>NUCLEOTIDE SEQUENCE [LARGE SCALE GENOMIC DNA]</scope>
    <source>
        <strain evidence="3 4">L1-8</strain>
    </source>
</reference>
<dbReference type="Pfam" id="PF06722">
    <property type="entry name" value="EryCIII-like_C"/>
    <property type="match status" value="1"/>
</dbReference>
<evidence type="ECO:0000259" key="2">
    <source>
        <dbReference type="Pfam" id="PF06722"/>
    </source>
</evidence>
<gene>
    <name evidence="3" type="ORF">CLOSAC_30340</name>
</gene>
<dbReference type="SUPFAM" id="SSF53756">
    <property type="entry name" value="UDP-Glycosyltransferase/glycogen phosphorylase"/>
    <property type="match status" value="1"/>
</dbReference>
<protein>
    <recommendedName>
        <fullName evidence="2">Erythromycin biosynthesis protein CIII-like C-terminal domain-containing protein</fullName>
    </recommendedName>
</protein>
<dbReference type="InterPro" id="IPR010610">
    <property type="entry name" value="EryCIII-like_C"/>
</dbReference>
<dbReference type="PANTHER" id="PTHR48050:SF13">
    <property type="entry name" value="STEROL 3-BETA-GLUCOSYLTRANSFERASE UGT80A2"/>
    <property type="match status" value="1"/>
</dbReference>
<comment type="caution">
    <text evidence="3">The sequence shown here is derived from an EMBL/GenBank/DDBJ whole genome shotgun (WGS) entry which is preliminary data.</text>
</comment>
<sequence length="397" mass="44742">MKTKLTYKGMINMRILIAPMAAMAETSGPFSRAVAICNKLVERDHEVAFCAAKDVNYKTIENIKNYYAPIPSPFGMPMFLGKRMLKIGQLIGVQQKKKVNSYEQVLQFVGAITYKHFSEDIFYIRKAIRDFKPDIVYAEFRIAAIVASKLENIKVVTGFSYPVQKSFACNPEYSTGVKRFIEENKLPLIDSVLDIFNWADLKIVPSSYEIEPINDENLVFTGPLLVPNIKFTEHNKNKIIAYMGTGTISPQKVIYNLTKAFNQTNFKVYIATEQVKPYKKNNITVNKRFDFSELMPEAITYINHGGQNSIMTGLIYGVPQIVCPGNVFERRYNASSISNLGAGILLEANDFNAETIMKIVNDFKTKPAYENNSQKIGTKLLKLGGVNKAVQAIEDLI</sequence>
<dbReference type="EMBL" id="LZYZ01000006">
    <property type="protein sequence ID" value="OOM10413.1"/>
    <property type="molecule type" value="Genomic_DNA"/>
</dbReference>
<dbReference type="Gene3D" id="3.40.50.2000">
    <property type="entry name" value="Glycogen Phosphorylase B"/>
    <property type="match status" value="2"/>
</dbReference>
<dbReference type="PANTHER" id="PTHR48050">
    <property type="entry name" value="STEROL 3-BETA-GLUCOSYLTRANSFERASE"/>
    <property type="match status" value="1"/>
</dbReference>
<dbReference type="AlphaFoldDB" id="A0A1S8N1X9"/>
<name>A0A1S8N1X9_CLOSA</name>
<evidence type="ECO:0000313" key="3">
    <source>
        <dbReference type="EMBL" id="OOM10413.1"/>
    </source>
</evidence>
<dbReference type="InterPro" id="IPR050426">
    <property type="entry name" value="Glycosyltransferase_28"/>
</dbReference>
<evidence type="ECO:0000313" key="4">
    <source>
        <dbReference type="Proteomes" id="UP000191154"/>
    </source>
</evidence>
<accession>A0A1S8N1X9</accession>
<keyword evidence="1" id="KW-0732">Signal</keyword>
<feature type="signal peptide" evidence="1">
    <location>
        <begin position="1"/>
        <end position="24"/>
    </location>
</feature>
<feature type="chain" id="PRO_5012910379" description="Erythromycin biosynthesis protein CIII-like C-terminal domain-containing protein" evidence="1">
    <location>
        <begin position="25"/>
        <end position="397"/>
    </location>
</feature>
<dbReference type="GO" id="GO:0016757">
    <property type="term" value="F:glycosyltransferase activity"/>
    <property type="evidence" value="ECO:0007669"/>
    <property type="project" value="UniProtKB-ARBA"/>
</dbReference>
<dbReference type="Proteomes" id="UP000191154">
    <property type="component" value="Unassembled WGS sequence"/>
</dbReference>
<organism evidence="3 4">
    <name type="scientific">Clostridium saccharobutylicum</name>
    <dbReference type="NCBI Taxonomy" id="169679"/>
    <lineage>
        <taxon>Bacteria</taxon>
        <taxon>Bacillati</taxon>
        <taxon>Bacillota</taxon>
        <taxon>Clostridia</taxon>
        <taxon>Eubacteriales</taxon>
        <taxon>Clostridiaceae</taxon>
        <taxon>Clostridium</taxon>
    </lineage>
</organism>